<feature type="transmembrane region" description="Helical" evidence="1">
    <location>
        <begin position="32"/>
        <end position="50"/>
    </location>
</feature>
<organism evidence="2 3">
    <name type="scientific">Celerinatantimonas diazotrophica</name>
    <dbReference type="NCBI Taxonomy" id="412034"/>
    <lineage>
        <taxon>Bacteria</taxon>
        <taxon>Pseudomonadati</taxon>
        <taxon>Pseudomonadota</taxon>
        <taxon>Gammaproteobacteria</taxon>
        <taxon>Celerinatantimonadaceae</taxon>
        <taxon>Celerinatantimonas</taxon>
    </lineage>
</organism>
<dbReference type="Proteomes" id="UP000295565">
    <property type="component" value="Unassembled WGS sequence"/>
</dbReference>
<protein>
    <submittedName>
        <fullName evidence="2">Inner membrane protein</fullName>
    </submittedName>
</protein>
<name>A0A4R1J802_9GAMM</name>
<sequence>MPRFSLHKNQNSVPILELAKEKDMLEHFMGHFWGQLFGFLSFALGVLSFLQTEDRKLKLILVTLNISNTIHYALFGAMTSLIASILSTFRTALSIRTRLLIVALIFIALNIGLGVWVAQAFSDLWSVIGMTIGTYALFRLKGMSMRFAFLVGSSCWLVNNIIVGSIGGSLLEIMMISVNASTIFRLFRTRDNAVCNAQ</sequence>
<proteinExistence type="predicted"/>
<evidence type="ECO:0000313" key="3">
    <source>
        <dbReference type="Proteomes" id="UP000295565"/>
    </source>
</evidence>
<feature type="transmembrane region" description="Helical" evidence="1">
    <location>
        <begin position="147"/>
        <end position="171"/>
    </location>
</feature>
<keyword evidence="1" id="KW-1133">Transmembrane helix</keyword>
<accession>A0A4R1J802</accession>
<keyword evidence="1" id="KW-0472">Membrane</keyword>
<evidence type="ECO:0000256" key="1">
    <source>
        <dbReference type="SAM" id="Phobius"/>
    </source>
</evidence>
<keyword evidence="1" id="KW-0812">Transmembrane</keyword>
<feature type="transmembrane region" description="Helical" evidence="1">
    <location>
        <begin position="99"/>
        <end position="118"/>
    </location>
</feature>
<dbReference type="PIRSF" id="PIRSF011443">
    <property type="entry name" value="YgjV"/>
    <property type="match status" value="1"/>
</dbReference>
<dbReference type="AlphaFoldDB" id="A0A4R1J802"/>
<keyword evidence="3" id="KW-1185">Reference proteome</keyword>
<comment type="caution">
    <text evidence="2">The sequence shown here is derived from an EMBL/GenBank/DDBJ whole genome shotgun (WGS) entry which is preliminary data.</text>
</comment>
<reference evidence="2 3" key="1">
    <citation type="submission" date="2019-03" db="EMBL/GenBank/DDBJ databases">
        <title>Genomic Encyclopedia of Type Strains, Phase IV (KMG-IV): sequencing the most valuable type-strain genomes for metagenomic binning, comparative biology and taxonomic classification.</title>
        <authorList>
            <person name="Goeker M."/>
        </authorList>
    </citation>
    <scope>NUCLEOTIDE SEQUENCE [LARGE SCALE GENOMIC DNA]</scope>
    <source>
        <strain evidence="2 3">DSM 18577</strain>
    </source>
</reference>
<dbReference type="EMBL" id="SMGD01000018">
    <property type="protein sequence ID" value="TCK46500.1"/>
    <property type="molecule type" value="Genomic_DNA"/>
</dbReference>
<dbReference type="InterPro" id="IPR026267">
    <property type="entry name" value="YgjV"/>
</dbReference>
<evidence type="ECO:0000313" key="2">
    <source>
        <dbReference type="EMBL" id="TCK46500.1"/>
    </source>
</evidence>
<gene>
    <name evidence="2" type="ORF">EV690_3449</name>
</gene>
<dbReference type="InterPro" id="IPR019629">
    <property type="entry name" value="Uncharacterised_HI1736/YgjV"/>
</dbReference>
<feature type="transmembrane region" description="Helical" evidence="1">
    <location>
        <begin position="70"/>
        <end position="87"/>
    </location>
</feature>
<dbReference type="Pfam" id="PF10688">
    <property type="entry name" value="Imp-YgjV"/>
    <property type="match status" value="1"/>
</dbReference>
<feature type="transmembrane region" description="Helical" evidence="1">
    <location>
        <begin position="124"/>
        <end position="140"/>
    </location>
</feature>